<keyword evidence="2" id="KW-1185">Reference proteome</keyword>
<accession>A0A6A6LQ20</accession>
<evidence type="ECO:0000313" key="2">
    <source>
        <dbReference type="Proteomes" id="UP000467840"/>
    </source>
</evidence>
<gene>
    <name evidence="1" type="ORF">GH714_014122</name>
</gene>
<name>A0A6A6LQ20_HEVBR</name>
<dbReference type="AlphaFoldDB" id="A0A6A6LQ20"/>
<dbReference type="PANTHER" id="PTHR35317:SF11">
    <property type="entry name" value="CCHC-TYPE DOMAIN-CONTAINING PROTEIN"/>
    <property type="match status" value="1"/>
</dbReference>
<reference evidence="1 2" key="1">
    <citation type="journal article" date="2020" name="Mol. Plant">
        <title>The Chromosome-Based Rubber Tree Genome Provides New Insights into Spurge Genome Evolution and Rubber Biosynthesis.</title>
        <authorList>
            <person name="Liu J."/>
            <person name="Shi C."/>
            <person name="Shi C.C."/>
            <person name="Li W."/>
            <person name="Zhang Q.J."/>
            <person name="Zhang Y."/>
            <person name="Li K."/>
            <person name="Lu H.F."/>
            <person name="Shi C."/>
            <person name="Zhu S.T."/>
            <person name="Xiao Z.Y."/>
            <person name="Nan H."/>
            <person name="Yue Y."/>
            <person name="Zhu X.G."/>
            <person name="Wu Y."/>
            <person name="Hong X.N."/>
            <person name="Fan G.Y."/>
            <person name="Tong Y."/>
            <person name="Zhang D."/>
            <person name="Mao C.L."/>
            <person name="Liu Y.L."/>
            <person name="Hao S.J."/>
            <person name="Liu W.Q."/>
            <person name="Lv M.Q."/>
            <person name="Zhang H.B."/>
            <person name="Liu Y."/>
            <person name="Hu-Tang G.R."/>
            <person name="Wang J.P."/>
            <person name="Wang J.H."/>
            <person name="Sun Y.H."/>
            <person name="Ni S.B."/>
            <person name="Chen W.B."/>
            <person name="Zhang X.C."/>
            <person name="Jiao Y.N."/>
            <person name="Eichler E.E."/>
            <person name="Li G.H."/>
            <person name="Liu X."/>
            <person name="Gao L.Z."/>
        </authorList>
    </citation>
    <scope>NUCLEOTIDE SEQUENCE [LARGE SCALE GENOMIC DNA]</scope>
    <source>
        <strain evidence="2">cv. GT1</strain>
        <tissue evidence="1">Leaf</tissue>
    </source>
</reference>
<dbReference type="Pfam" id="PF14223">
    <property type="entry name" value="Retrotran_gag_2"/>
    <property type="match status" value="1"/>
</dbReference>
<dbReference type="Proteomes" id="UP000467840">
    <property type="component" value="Chromosome 16"/>
</dbReference>
<sequence>MASSNYSTQTPPAFNGENYSVWVVKMKVYLRAFDLWEVVEISRDPTPLPENPSLPQIKMHSEERVKKFKARSAIHAFVTNAIFTRIMTCETAKQAWDKLKEDYQGTNRIRLIQVLNLWREFEVLKMKDVETVKNYTKRLMKVVNKLRLIGEELSNKRIAQKVLVSVPERKNVIATDPLEDENSDVDDVSIRGIRAIADIYERCNLATLKQNCYVEATTDVGWRVAMQKEMQMFDKNST</sequence>
<evidence type="ECO:0000313" key="1">
    <source>
        <dbReference type="EMBL" id="KAF2303144.1"/>
    </source>
</evidence>
<dbReference type="PANTHER" id="PTHR35317">
    <property type="entry name" value="OS04G0629600 PROTEIN"/>
    <property type="match status" value="1"/>
</dbReference>
<proteinExistence type="predicted"/>
<protein>
    <submittedName>
        <fullName evidence="1">Uncharacterized protein</fullName>
    </submittedName>
</protein>
<organism evidence="1 2">
    <name type="scientific">Hevea brasiliensis</name>
    <name type="common">Para rubber tree</name>
    <name type="synonym">Siphonia brasiliensis</name>
    <dbReference type="NCBI Taxonomy" id="3981"/>
    <lineage>
        <taxon>Eukaryota</taxon>
        <taxon>Viridiplantae</taxon>
        <taxon>Streptophyta</taxon>
        <taxon>Embryophyta</taxon>
        <taxon>Tracheophyta</taxon>
        <taxon>Spermatophyta</taxon>
        <taxon>Magnoliopsida</taxon>
        <taxon>eudicotyledons</taxon>
        <taxon>Gunneridae</taxon>
        <taxon>Pentapetalae</taxon>
        <taxon>rosids</taxon>
        <taxon>fabids</taxon>
        <taxon>Malpighiales</taxon>
        <taxon>Euphorbiaceae</taxon>
        <taxon>Crotonoideae</taxon>
        <taxon>Micrandreae</taxon>
        <taxon>Hevea</taxon>
    </lineage>
</organism>
<dbReference type="EMBL" id="JAAGAX010000009">
    <property type="protein sequence ID" value="KAF2303144.1"/>
    <property type="molecule type" value="Genomic_DNA"/>
</dbReference>
<comment type="caution">
    <text evidence="1">The sequence shown here is derived from an EMBL/GenBank/DDBJ whole genome shotgun (WGS) entry which is preliminary data.</text>
</comment>